<dbReference type="AlphaFoldDB" id="A0AAN9M9R0"/>
<evidence type="ECO:0000313" key="2">
    <source>
        <dbReference type="EMBL" id="KAK7350444.1"/>
    </source>
</evidence>
<organism evidence="2 3">
    <name type="scientific">Canavalia gladiata</name>
    <name type="common">Sword bean</name>
    <name type="synonym">Dolichos gladiatus</name>
    <dbReference type="NCBI Taxonomy" id="3824"/>
    <lineage>
        <taxon>Eukaryota</taxon>
        <taxon>Viridiplantae</taxon>
        <taxon>Streptophyta</taxon>
        <taxon>Embryophyta</taxon>
        <taxon>Tracheophyta</taxon>
        <taxon>Spermatophyta</taxon>
        <taxon>Magnoliopsida</taxon>
        <taxon>eudicotyledons</taxon>
        <taxon>Gunneridae</taxon>
        <taxon>Pentapetalae</taxon>
        <taxon>rosids</taxon>
        <taxon>fabids</taxon>
        <taxon>Fabales</taxon>
        <taxon>Fabaceae</taxon>
        <taxon>Papilionoideae</taxon>
        <taxon>50 kb inversion clade</taxon>
        <taxon>NPAAA clade</taxon>
        <taxon>indigoferoid/millettioid clade</taxon>
        <taxon>Phaseoleae</taxon>
        <taxon>Canavalia</taxon>
    </lineage>
</organism>
<reference evidence="2 3" key="1">
    <citation type="submission" date="2024-01" db="EMBL/GenBank/DDBJ databases">
        <title>The genomes of 5 underutilized Papilionoideae crops provide insights into root nodulation and disease resistanc.</title>
        <authorList>
            <person name="Jiang F."/>
        </authorList>
    </citation>
    <scope>NUCLEOTIDE SEQUENCE [LARGE SCALE GENOMIC DNA]</scope>
    <source>
        <strain evidence="2">LVBAO_FW01</strain>
        <tissue evidence="2">Leaves</tissue>
    </source>
</reference>
<keyword evidence="3" id="KW-1185">Reference proteome</keyword>
<feature type="region of interest" description="Disordered" evidence="1">
    <location>
        <begin position="71"/>
        <end position="106"/>
    </location>
</feature>
<sequence length="106" mass="11225">MVLVWSERARDHNDGYIGSVHAHQNSHPVGNALTYVCTRQTAWVAVETGGIAKVAVSVIVKAGIITLHVGSEHRMPGSGTGSRRSLAREVTDPPLNAMAPQGVLFG</sequence>
<evidence type="ECO:0000256" key="1">
    <source>
        <dbReference type="SAM" id="MobiDB-lite"/>
    </source>
</evidence>
<evidence type="ECO:0000313" key="3">
    <source>
        <dbReference type="Proteomes" id="UP001367508"/>
    </source>
</evidence>
<dbReference type="EMBL" id="JAYMYQ010000002">
    <property type="protein sequence ID" value="KAK7350444.1"/>
    <property type="molecule type" value="Genomic_DNA"/>
</dbReference>
<gene>
    <name evidence="2" type="ORF">VNO77_09089</name>
</gene>
<dbReference type="Proteomes" id="UP001367508">
    <property type="component" value="Unassembled WGS sequence"/>
</dbReference>
<comment type="caution">
    <text evidence="2">The sequence shown here is derived from an EMBL/GenBank/DDBJ whole genome shotgun (WGS) entry which is preliminary data.</text>
</comment>
<accession>A0AAN9M9R0</accession>
<protein>
    <submittedName>
        <fullName evidence="2">Uncharacterized protein</fullName>
    </submittedName>
</protein>
<name>A0AAN9M9R0_CANGL</name>
<proteinExistence type="predicted"/>